<dbReference type="InterPro" id="IPR050438">
    <property type="entry name" value="LMW_PTPase"/>
</dbReference>
<dbReference type="EC" id="3.1.3.48" evidence="2"/>
<organism evidence="6">
    <name type="scientific">freshwater metagenome</name>
    <dbReference type="NCBI Taxonomy" id="449393"/>
    <lineage>
        <taxon>unclassified sequences</taxon>
        <taxon>metagenomes</taxon>
        <taxon>ecological metagenomes</taxon>
    </lineage>
</organism>
<feature type="domain" description="Phosphotyrosine protein phosphatase I" evidence="5">
    <location>
        <begin position="18"/>
        <end position="171"/>
    </location>
</feature>
<keyword evidence="3" id="KW-0378">Hydrolase</keyword>
<dbReference type="SMART" id="SM00226">
    <property type="entry name" value="LMWPc"/>
    <property type="match status" value="1"/>
</dbReference>
<dbReference type="InterPro" id="IPR017867">
    <property type="entry name" value="Tyr_phospatase_low_mol_wt"/>
</dbReference>
<dbReference type="Gene3D" id="3.40.50.2300">
    <property type="match status" value="1"/>
</dbReference>
<evidence type="ECO:0000256" key="3">
    <source>
        <dbReference type="ARBA" id="ARBA00022801"/>
    </source>
</evidence>
<sequence>MTSNDGSLLPPPREPGRYRIGLVCLGNICRSPMAEVVLRDRVEAAGLAPYVVVDSCGTAGWHEGKPMDPRSAATLRSAGLDPSRHRAQQLTPEWFGDHDLLLTMDEQNLADARALAAGAGASAEPERVRLFRDLDPDGRGGEVPDPYYGGDSGFEEVLRMVERTSDALVAALPTVLAGLAGPPAGAGPDAS</sequence>
<gene>
    <name evidence="6" type="ORF">UFOPK2761_01093</name>
</gene>
<proteinExistence type="inferred from homology"/>
<dbReference type="AlphaFoldDB" id="A0A6J6SUP4"/>
<comment type="similarity">
    <text evidence="1">Belongs to the low molecular weight phosphotyrosine protein phosphatase family.</text>
</comment>
<keyword evidence="4" id="KW-0904">Protein phosphatase</keyword>
<dbReference type="InterPro" id="IPR023485">
    <property type="entry name" value="Ptyr_pPase"/>
</dbReference>
<name>A0A6J6SUP4_9ZZZZ</name>
<dbReference type="Pfam" id="PF01451">
    <property type="entry name" value="LMWPc"/>
    <property type="match status" value="1"/>
</dbReference>
<dbReference type="SUPFAM" id="SSF52788">
    <property type="entry name" value="Phosphotyrosine protein phosphatases I"/>
    <property type="match status" value="1"/>
</dbReference>
<evidence type="ECO:0000256" key="1">
    <source>
        <dbReference type="ARBA" id="ARBA00011063"/>
    </source>
</evidence>
<dbReference type="EMBL" id="CAEZYQ010000007">
    <property type="protein sequence ID" value="CAB4738641.1"/>
    <property type="molecule type" value="Genomic_DNA"/>
</dbReference>
<evidence type="ECO:0000256" key="4">
    <source>
        <dbReference type="ARBA" id="ARBA00022912"/>
    </source>
</evidence>
<evidence type="ECO:0000259" key="5">
    <source>
        <dbReference type="SMART" id="SM00226"/>
    </source>
</evidence>
<evidence type="ECO:0000256" key="2">
    <source>
        <dbReference type="ARBA" id="ARBA00013064"/>
    </source>
</evidence>
<dbReference type="PANTHER" id="PTHR11717:SF7">
    <property type="entry name" value="LOW MOLECULAR WEIGHT PHOSPHOTYROSINE PROTEIN PHOSPHATASE"/>
    <property type="match status" value="1"/>
</dbReference>
<dbReference type="PANTHER" id="PTHR11717">
    <property type="entry name" value="LOW MOLECULAR WEIGHT PROTEIN TYROSINE PHOSPHATASE"/>
    <property type="match status" value="1"/>
</dbReference>
<dbReference type="GO" id="GO:0004725">
    <property type="term" value="F:protein tyrosine phosphatase activity"/>
    <property type="evidence" value="ECO:0007669"/>
    <property type="project" value="UniProtKB-EC"/>
</dbReference>
<protein>
    <recommendedName>
        <fullName evidence="2">protein-tyrosine-phosphatase</fullName>
        <ecNumber evidence="2">3.1.3.48</ecNumber>
    </recommendedName>
</protein>
<accession>A0A6J6SUP4</accession>
<dbReference type="PRINTS" id="PR00719">
    <property type="entry name" value="LMWPTPASE"/>
</dbReference>
<evidence type="ECO:0000313" key="6">
    <source>
        <dbReference type="EMBL" id="CAB4738641.1"/>
    </source>
</evidence>
<dbReference type="InterPro" id="IPR036196">
    <property type="entry name" value="Ptyr_pPase_sf"/>
</dbReference>
<dbReference type="CDD" id="cd16343">
    <property type="entry name" value="LMWPTP"/>
    <property type="match status" value="1"/>
</dbReference>
<reference evidence="6" key="1">
    <citation type="submission" date="2020-05" db="EMBL/GenBank/DDBJ databases">
        <authorList>
            <person name="Chiriac C."/>
            <person name="Salcher M."/>
            <person name="Ghai R."/>
            <person name="Kavagutti S V."/>
        </authorList>
    </citation>
    <scope>NUCLEOTIDE SEQUENCE</scope>
</reference>